<dbReference type="OrthoDB" id="3274397at2"/>
<dbReference type="PANTHER" id="PTHR46663:SF2">
    <property type="entry name" value="GGDEF DOMAIN-CONTAINING PROTEIN"/>
    <property type="match status" value="1"/>
</dbReference>
<keyword evidence="1" id="KW-0812">Transmembrane</keyword>
<dbReference type="SMART" id="SM00267">
    <property type="entry name" value="GGDEF"/>
    <property type="match status" value="1"/>
</dbReference>
<evidence type="ECO:0000259" key="2">
    <source>
        <dbReference type="PROSITE" id="PS50887"/>
    </source>
</evidence>
<keyword evidence="4" id="KW-1185">Reference proteome</keyword>
<comment type="caution">
    <text evidence="3">The sequence shown here is derived from an EMBL/GenBank/DDBJ whole genome shotgun (WGS) entry which is preliminary data.</text>
</comment>
<organism evidence="3 4">
    <name type="scientific">Actinoplanes italicus</name>
    <dbReference type="NCBI Taxonomy" id="113567"/>
    <lineage>
        <taxon>Bacteria</taxon>
        <taxon>Bacillati</taxon>
        <taxon>Actinomycetota</taxon>
        <taxon>Actinomycetes</taxon>
        <taxon>Micromonosporales</taxon>
        <taxon>Micromonosporaceae</taxon>
        <taxon>Actinoplanes</taxon>
    </lineage>
</organism>
<feature type="transmembrane region" description="Helical" evidence="1">
    <location>
        <begin position="161"/>
        <end position="182"/>
    </location>
</feature>
<feature type="transmembrane region" description="Helical" evidence="1">
    <location>
        <begin position="60"/>
        <end position="79"/>
    </location>
</feature>
<dbReference type="PROSITE" id="PS50887">
    <property type="entry name" value="GGDEF"/>
    <property type="match status" value="1"/>
</dbReference>
<feature type="transmembrane region" description="Helical" evidence="1">
    <location>
        <begin position="99"/>
        <end position="117"/>
    </location>
</feature>
<dbReference type="InterPro" id="IPR043128">
    <property type="entry name" value="Rev_trsase/Diguanyl_cyclase"/>
</dbReference>
<reference evidence="3 4" key="1">
    <citation type="submission" date="2018-03" db="EMBL/GenBank/DDBJ databases">
        <title>Genomic Encyclopedia of Archaeal and Bacterial Type Strains, Phase II (KMG-II): from individual species to whole genera.</title>
        <authorList>
            <person name="Goeker M."/>
        </authorList>
    </citation>
    <scope>NUCLEOTIDE SEQUENCE [LARGE SCALE GENOMIC DNA]</scope>
    <source>
        <strain evidence="3 4">DSM 43146</strain>
    </source>
</reference>
<keyword evidence="1" id="KW-0472">Membrane</keyword>
<dbReference type="CDD" id="cd01949">
    <property type="entry name" value="GGDEF"/>
    <property type="match status" value="1"/>
</dbReference>
<sequence length="517" mass="55272">MPVYAAAHLLPAGLAAVWLVTAIGGSEATVLFTNLAQGLTSLYAGLACVRTAMRAKTGRLGWALLGAGALCWSAGQFVWTWYENVDGREAPFPSLADAGYLALVPLTVVGAATFIGTRRRAARSVLDGLIITGSLFYLSWATVLGPLYHDVAATTLEWLVTLAYPAGDVVVSSMMFILFAQVRRDQRRVLGLLGTGYLALAFADTSFAYLVNSGSYASSNFFDLGWIWGFLAIGAAAGLQRRTAPEGGRHREAQPRFWAMLPYVPLAAAVTVSLAVTLHRGTVGPMLYVLSTLLVLLVVGRQMLSMRDNQRLAADLHASVRHLQARETELRHSQQQLLFSEQQMRRLAYTDTLTGLANRAALFERIDTVAMAGGPGAVGLLYLDLDGFKQVNDTYGHAVGDALLTTVAHRLRAHTPDTSLPARLGGDEFAVLVTGDEVHGLADQAALLVDAFAQPFAVAGLNLTVTASIGAAIQPRATLHRNDLLRQADIAMYTAKSGGKSRYHLTGQHQAAGLPSS</sequence>
<dbReference type="InterPro" id="IPR000160">
    <property type="entry name" value="GGDEF_dom"/>
</dbReference>
<dbReference type="Gene3D" id="3.30.70.270">
    <property type="match status" value="1"/>
</dbReference>
<dbReference type="Proteomes" id="UP000239415">
    <property type="component" value="Unassembled WGS sequence"/>
</dbReference>
<feature type="transmembrane region" description="Helical" evidence="1">
    <location>
        <begin position="129"/>
        <end position="149"/>
    </location>
</feature>
<evidence type="ECO:0000313" key="3">
    <source>
        <dbReference type="EMBL" id="PRX05991.1"/>
    </source>
</evidence>
<dbReference type="PANTHER" id="PTHR46663">
    <property type="entry name" value="DIGUANYLATE CYCLASE DGCT-RELATED"/>
    <property type="match status" value="1"/>
</dbReference>
<feature type="domain" description="GGDEF" evidence="2">
    <location>
        <begin position="376"/>
        <end position="508"/>
    </location>
</feature>
<feature type="transmembrane region" description="Helical" evidence="1">
    <location>
        <begin position="260"/>
        <end position="279"/>
    </location>
</feature>
<name>A0A2T0JEL1_9ACTN</name>
<feature type="transmembrane region" description="Helical" evidence="1">
    <location>
        <begin position="285"/>
        <end position="304"/>
    </location>
</feature>
<dbReference type="NCBIfam" id="TIGR00254">
    <property type="entry name" value="GGDEF"/>
    <property type="match status" value="1"/>
</dbReference>
<accession>A0A2T0JEL1</accession>
<proteinExistence type="predicted"/>
<gene>
    <name evidence="3" type="ORF">CLV67_14415</name>
</gene>
<keyword evidence="1" id="KW-1133">Transmembrane helix</keyword>
<evidence type="ECO:0000313" key="4">
    <source>
        <dbReference type="Proteomes" id="UP000239415"/>
    </source>
</evidence>
<dbReference type="EMBL" id="PVMZ01000044">
    <property type="protein sequence ID" value="PRX05991.1"/>
    <property type="molecule type" value="Genomic_DNA"/>
</dbReference>
<dbReference type="InterPro" id="IPR052163">
    <property type="entry name" value="DGC-Regulatory_Protein"/>
</dbReference>
<feature type="transmembrane region" description="Helical" evidence="1">
    <location>
        <begin position="221"/>
        <end position="239"/>
    </location>
</feature>
<dbReference type="InterPro" id="IPR029787">
    <property type="entry name" value="Nucleotide_cyclase"/>
</dbReference>
<evidence type="ECO:0000256" key="1">
    <source>
        <dbReference type="SAM" id="Phobius"/>
    </source>
</evidence>
<dbReference type="SUPFAM" id="SSF55073">
    <property type="entry name" value="Nucleotide cyclase"/>
    <property type="match status" value="1"/>
</dbReference>
<dbReference type="AlphaFoldDB" id="A0A2T0JEL1"/>
<dbReference type="Pfam" id="PF00990">
    <property type="entry name" value="GGDEF"/>
    <property type="match status" value="1"/>
</dbReference>
<dbReference type="RefSeq" id="WP_106331047.1">
    <property type="nucleotide sequence ID" value="NZ_BOMO01000186.1"/>
</dbReference>
<protein>
    <submittedName>
        <fullName evidence="3">Diguanylate cyclase (GGDEF)-like protein</fullName>
    </submittedName>
</protein>
<feature type="transmembrane region" description="Helical" evidence="1">
    <location>
        <begin position="189"/>
        <end position="209"/>
    </location>
</feature>